<proteinExistence type="predicted"/>
<dbReference type="PANTHER" id="PTHR30595:SF6">
    <property type="entry name" value="SCHLAFEN ALBA-2 DOMAIN-CONTAINING PROTEIN"/>
    <property type="match status" value="1"/>
</dbReference>
<dbReference type="InterPro" id="IPR038461">
    <property type="entry name" value="Schlafen_AlbA_2_dom_sf"/>
</dbReference>
<dbReference type="PANTHER" id="PTHR30595">
    <property type="entry name" value="GLPR-RELATED TRANSCRIPTIONAL REPRESSOR"/>
    <property type="match status" value="1"/>
</dbReference>
<dbReference type="EMBL" id="JBHTJG010000013">
    <property type="protein sequence ID" value="MFD0948508.1"/>
    <property type="molecule type" value="Genomic_DNA"/>
</dbReference>
<dbReference type="InterPro" id="IPR007421">
    <property type="entry name" value="Schlafen_AlbA_2_dom"/>
</dbReference>
<evidence type="ECO:0000313" key="3">
    <source>
        <dbReference type="Proteomes" id="UP001596977"/>
    </source>
</evidence>
<dbReference type="Gene3D" id="3.30.950.30">
    <property type="entry name" value="Schlafen, AAA domain"/>
    <property type="match status" value="1"/>
</dbReference>
<protein>
    <submittedName>
        <fullName evidence="2">Helix-turn-helix domain-containing protein</fullName>
    </submittedName>
</protein>
<evidence type="ECO:0000259" key="1">
    <source>
        <dbReference type="Pfam" id="PF04326"/>
    </source>
</evidence>
<dbReference type="Proteomes" id="UP001596977">
    <property type="component" value="Unassembled WGS sequence"/>
</dbReference>
<accession>A0ABW3HAN3</accession>
<evidence type="ECO:0000313" key="2">
    <source>
        <dbReference type="EMBL" id="MFD0948508.1"/>
    </source>
</evidence>
<dbReference type="RefSeq" id="WP_264946366.1">
    <property type="nucleotide sequence ID" value="NZ_JAPDRA010000013.1"/>
</dbReference>
<name>A0ABW3HAN3_9SPHN</name>
<organism evidence="2 3">
    <name type="scientific">Sphingomonas canadensis</name>
    <dbReference type="NCBI Taxonomy" id="1219257"/>
    <lineage>
        <taxon>Bacteria</taxon>
        <taxon>Pseudomonadati</taxon>
        <taxon>Pseudomonadota</taxon>
        <taxon>Alphaproteobacteria</taxon>
        <taxon>Sphingomonadales</taxon>
        <taxon>Sphingomonadaceae</taxon>
        <taxon>Sphingomonas</taxon>
    </lineage>
</organism>
<sequence>MIERPLDDITPADIQALQTYGRSEGPTLDFKQSFPGADHKAVRDFLADVTAFANTDGGDIVIGVREDKNGVAAEIVGIEKDGLDEGLRRIDDQLRSCVDPRVPQVRVREIPLDDGRVALVMRVAASMIAPHRVVFDKSSRFFRRANRGNYEMSTTELRQAFAASSDLPARIRDLHHKAVEASAGNGMPFRIHEGPAAVLTVSPVSILRAVRSLDVTREVAVLPPRHTSDVQTIVSLDGVIAHSPVDAKTGSVRSWSVNHRLGYVDLAWSIGHVDREGHKLVWPRYFVPELKGIVPFTITRLRDHKVEGPWIAMLTLTGVRDYRIIAGDDWVSAPAWQDPAYLGEIVEDAMTPDALQPFTKGFWRLFGEDRPPPSML</sequence>
<reference evidence="3" key="1">
    <citation type="journal article" date="2019" name="Int. J. Syst. Evol. Microbiol.">
        <title>The Global Catalogue of Microorganisms (GCM) 10K type strain sequencing project: providing services to taxonomists for standard genome sequencing and annotation.</title>
        <authorList>
            <consortium name="The Broad Institute Genomics Platform"/>
            <consortium name="The Broad Institute Genome Sequencing Center for Infectious Disease"/>
            <person name="Wu L."/>
            <person name="Ma J."/>
        </authorList>
    </citation>
    <scope>NUCLEOTIDE SEQUENCE [LARGE SCALE GENOMIC DNA]</scope>
    <source>
        <strain evidence="3">CCUG 62982</strain>
    </source>
</reference>
<keyword evidence="3" id="KW-1185">Reference proteome</keyword>
<comment type="caution">
    <text evidence="2">The sequence shown here is derived from an EMBL/GenBank/DDBJ whole genome shotgun (WGS) entry which is preliminary data.</text>
</comment>
<gene>
    <name evidence="2" type="ORF">ACFQ1E_19375</name>
</gene>
<dbReference type="Pfam" id="PF04326">
    <property type="entry name" value="SLFN_AlbA_2"/>
    <property type="match status" value="1"/>
</dbReference>
<feature type="domain" description="Schlafen AlbA-2" evidence="1">
    <location>
        <begin position="24"/>
        <end position="152"/>
    </location>
</feature>